<dbReference type="Pfam" id="PF01078">
    <property type="entry name" value="Mg_chelatase"/>
    <property type="match status" value="1"/>
</dbReference>
<dbReference type="NCBIfam" id="NF007365">
    <property type="entry name" value="PRK09862.1"/>
    <property type="match status" value="1"/>
</dbReference>
<dbReference type="PANTHER" id="PTHR32039:SF7">
    <property type="entry name" value="COMPETENCE PROTEIN COMM"/>
    <property type="match status" value="1"/>
</dbReference>
<comment type="similarity">
    <text evidence="1">Belongs to the Mg-chelatase subunits D/I family. ComM subfamily.</text>
</comment>
<dbReference type="Gene3D" id="3.40.50.300">
    <property type="entry name" value="P-loop containing nucleotide triphosphate hydrolases"/>
    <property type="match status" value="1"/>
</dbReference>
<name>A0A3B1B0U1_9ZZZZ</name>
<dbReference type="PROSITE" id="PS50051">
    <property type="entry name" value="MCM_2"/>
    <property type="match status" value="1"/>
</dbReference>
<dbReference type="SMART" id="SM00382">
    <property type="entry name" value="AAA"/>
    <property type="match status" value="1"/>
</dbReference>
<reference evidence="5" key="1">
    <citation type="submission" date="2018-06" db="EMBL/GenBank/DDBJ databases">
        <authorList>
            <person name="Zhirakovskaya E."/>
        </authorList>
    </citation>
    <scope>NUCLEOTIDE SEQUENCE</scope>
</reference>
<evidence type="ECO:0000259" key="4">
    <source>
        <dbReference type="PROSITE" id="PS50051"/>
    </source>
</evidence>
<dbReference type="EMBL" id="UOFX01000029">
    <property type="protein sequence ID" value="VAX07701.1"/>
    <property type="molecule type" value="Genomic_DNA"/>
</dbReference>
<evidence type="ECO:0000256" key="1">
    <source>
        <dbReference type="ARBA" id="ARBA00006354"/>
    </source>
</evidence>
<organism evidence="5">
    <name type="scientific">hydrothermal vent metagenome</name>
    <dbReference type="NCBI Taxonomy" id="652676"/>
    <lineage>
        <taxon>unclassified sequences</taxon>
        <taxon>metagenomes</taxon>
        <taxon>ecological metagenomes</taxon>
    </lineage>
</organism>
<feature type="domain" description="MCM C-terminal AAA(+) ATPase" evidence="4">
    <location>
        <begin position="289"/>
        <end position="404"/>
    </location>
</feature>
<dbReference type="InterPro" id="IPR000523">
    <property type="entry name" value="Mg_chelatse_chII-like_cat_dom"/>
</dbReference>
<dbReference type="SUPFAM" id="SSF54211">
    <property type="entry name" value="Ribosomal protein S5 domain 2-like"/>
    <property type="match status" value="1"/>
</dbReference>
<dbReference type="GO" id="GO:0003677">
    <property type="term" value="F:DNA binding"/>
    <property type="evidence" value="ECO:0007669"/>
    <property type="project" value="InterPro"/>
</dbReference>
<dbReference type="InterPro" id="IPR045006">
    <property type="entry name" value="CHLI-like"/>
</dbReference>
<dbReference type="Pfam" id="PF13541">
    <property type="entry name" value="ChlI"/>
    <property type="match status" value="1"/>
</dbReference>
<dbReference type="InterPro" id="IPR004482">
    <property type="entry name" value="Mg_chelat-rel"/>
</dbReference>
<sequence length="501" mass="53820">MSLAVLYCRAREGVDAPLVNVEVHLANGLPALAIVGLPEKAVQESKDRVRGALVNSRFEFPARRITINLAPADLPKDGGRFDLPIALGILAASGQVPPQSLERYEFIGELALSGELRPVRGVLPIALAARGAGRALVLPHENAAEAALVSGLKIYPVQHLLDVSEHLIHGDRIDPYSVLPSNNDFTFGPDLSDVHGQPHAKRALEIAAAGGHSLLMIGPPGTGKSMLASRLAAILPAMTEAEALETAAVLSISDRGFDAKNWLQRPFRQPHHTASGVALVGGGSNPRPGEISLAHNGVMFLDELPEFDRKVLEVLREPLESGHITISRAARQAEFPAKFQLIAAMNPCPCGYLGDNSRNCNCSADKIARYKGRISGPLLDRIDMHIEVPRLPPGLLGRPVAKSVEGSAAVRVRVEAARKRQLARAGCSNSALSSRETEDSCILEEGAHALLTKALEQLKLSARAYHRILKVACTIADLDGQDIIRSTHVSEAIGYRRFDRQ</sequence>
<dbReference type="InterPro" id="IPR020568">
    <property type="entry name" value="Ribosomal_Su5_D2-typ_SF"/>
</dbReference>
<dbReference type="InterPro" id="IPR003593">
    <property type="entry name" value="AAA+_ATPase"/>
</dbReference>
<dbReference type="NCBIfam" id="TIGR00368">
    <property type="entry name" value="YifB family Mg chelatase-like AAA ATPase"/>
    <property type="match status" value="1"/>
</dbReference>
<dbReference type="GO" id="GO:0005524">
    <property type="term" value="F:ATP binding"/>
    <property type="evidence" value="ECO:0007669"/>
    <property type="project" value="UniProtKB-KW"/>
</dbReference>
<dbReference type="Pfam" id="PF13335">
    <property type="entry name" value="Mg_chelatase_C"/>
    <property type="match status" value="1"/>
</dbReference>
<keyword evidence="3" id="KW-0067">ATP-binding</keyword>
<protein>
    <submittedName>
        <fullName evidence="5">AAA+ ATPase superfamily protein YifB/ComM, associated with DNA recombination</fullName>
    </submittedName>
</protein>
<gene>
    <name evidence="5" type="ORF">MNBD_GAMMA26-815</name>
</gene>
<accession>A0A3B1B0U1</accession>
<keyword evidence="2" id="KW-0547">Nucleotide-binding</keyword>
<proteinExistence type="inferred from homology"/>
<dbReference type="AlphaFoldDB" id="A0A3B1B0U1"/>
<dbReference type="InterPro" id="IPR001208">
    <property type="entry name" value="MCM_dom"/>
</dbReference>
<evidence type="ECO:0000256" key="2">
    <source>
        <dbReference type="ARBA" id="ARBA00022741"/>
    </source>
</evidence>
<dbReference type="InterPro" id="IPR014721">
    <property type="entry name" value="Ribsml_uS5_D2-typ_fold_subgr"/>
</dbReference>
<dbReference type="SUPFAM" id="SSF52540">
    <property type="entry name" value="P-loop containing nucleoside triphosphate hydrolases"/>
    <property type="match status" value="1"/>
</dbReference>
<evidence type="ECO:0000313" key="5">
    <source>
        <dbReference type="EMBL" id="VAX07701.1"/>
    </source>
</evidence>
<dbReference type="PANTHER" id="PTHR32039">
    <property type="entry name" value="MAGNESIUM-CHELATASE SUBUNIT CHLI"/>
    <property type="match status" value="1"/>
</dbReference>
<evidence type="ECO:0000256" key="3">
    <source>
        <dbReference type="ARBA" id="ARBA00022840"/>
    </source>
</evidence>
<dbReference type="InterPro" id="IPR025158">
    <property type="entry name" value="Mg_chelat-rel_C"/>
</dbReference>
<dbReference type="InterPro" id="IPR027417">
    <property type="entry name" value="P-loop_NTPase"/>
</dbReference>
<dbReference type="PRINTS" id="PR01657">
    <property type="entry name" value="MCMFAMILY"/>
</dbReference>
<dbReference type="Gene3D" id="3.30.230.10">
    <property type="match status" value="1"/>
</dbReference>